<reference evidence="1" key="1">
    <citation type="submission" date="2023-03" db="EMBL/GenBank/DDBJ databases">
        <title>Massive genome expansion in bonnet fungi (Mycena s.s.) driven by repeated elements and novel gene families across ecological guilds.</title>
        <authorList>
            <consortium name="Lawrence Berkeley National Laboratory"/>
            <person name="Harder C.B."/>
            <person name="Miyauchi S."/>
            <person name="Viragh M."/>
            <person name="Kuo A."/>
            <person name="Thoen E."/>
            <person name="Andreopoulos B."/>
            <person name="Lu D."/>
            <person name="Skrede I."/>
            <person name="Drula E."/>
            <person name="Henrissat B."/>
            <person name="Morin E."/>
            <person name="Kohler A."/>
            <person name="Barry K."/>
            <person name="LaButti K."/>
            <person name="Morin E."/>
            <person name="Salamov A."/>
            <person name="Lipzen A."/>
            <person name="Mereny Z."/>
            <person name="Hegedus B."/>
            <person name="Baldrian P."/>
            <person name="Stursova M."/>
            <person name="Weitz H."/>
            <person name="Taylor A."/>
            <person name="Grigoriev I.V."/>
            <person name="Nagy L.G."/>
            <person name="Martin F."/>
            <person name="Kauserud H."/>
        </authorList>
    </citation>
    <scope>NUCLEOTIDE SEQUENCE</scope>
    <source>
        <strain evidence="1">9144</strain>
    </source>
</reference>
<evidence type="ECO:0000313" key="1">
    <source>
        <dbReference type="EMBL" id="KAJ7223097.1"/>
    </source>
</evidence>
<organism evidence="1 2">
    <name type="scientific">Mycena pura</name>
    <dbReference type="NCBI Taxonomy" id="153505"/>
    <lineage>
        <taxon>Eukaryota</taxon>
        <taxon>Fungi</taxon>
        <taxon>Dikarya</taxon>
        <taxon>Basidiomycota</taxon>
        <taxon>Agaricomycotina</taxon>
        <taxon>Agaricomycetes</taxon>
        <taxon>Agaricomycetidae</taxon>
        <taxon>Agaricales</taxon>
        <taxon>Marasmiineae</taxon>
        <taxon>Mycenaceae</taxon>
        <taxon>Mycena</taxon>
    </lineage>
</organism>
<accession>A0AAD6YLG3</accession>
<gene>
    <name evidence="1" type="ORF">GGX14DRAFT_426840</name>
</gene>
<comment type="caution">
    <text evidence="1">The sequence shown here is derived from an EMBL/GenBank/DDBJ whole genome shotgun (WGS) entry which is preliminary data.</text>
</comment>
<dbReference type="Proteomes" id="UP001219525">
    <property type="component" value="Unassembled WGS sequence"/>
</dbReference>
<sequence>MSRYLFPQAVSGHVVDQDPTRRDRMMAELAASEDPRLRREPKVDPNDDYEALLQEWVKVIAGEPAPTDFRSHFFRIHYTFSAAVYYEHYFVTPAIKKYGFDFQVYYQRCLSDQLEAFIIKKWPHGQVNGNTLPSPPPPDHANIDSESAMALLSTPEVLLGMSFYQRHEIIPEIWRVQAINQKKTRDGSYVAFEVMFDGGREKIEFFEDDLKDLLLHSCVY</sequence>
<dbReference type="EMBL" id="JARJCW010000006">
    <property type="protein sequence ID" value="KAJ7223097.1"/>
    <property type="molecule type" value="Genomic_DNA"/>
</dbReference>
<dbReference type="AlphaFoldDB" id="A0AAD6YLG3"/>
<keyword evidence="2" id="KW-1185">Reference proteome</keyword>
<name>A0AAD6YLG3_9AGAR</name>
<evidence type="ECO:0000313" key="2">
    <source>
        <dbReference type="Proteomes" id="UP001219525"/>
    </source>
</evidence>
<protein>
    <submittedName>
        <fullName evidence="1">Uncharacterized protein</fullName>
    </submittedName>
</protein>
<proteinExistence type="predicted"/>